<proteinExistence type="predicted"/>
<dbReference type="EMBL" id="CP048222">
    <property type="protein sequence ID" value="QHT69595.1"/>
    <property type="molecule type" value="Genomic_DNA"/>
</dbReference>
<protein>
    <submittedName>
        <fullName evidence="1">Uncharacterized protein</fullName>
    </submittedName>
</protein>
<keyword evidence="2" id="KW-1185">Reference proteome</keyword>
<dbReference type="RefSeq" id="WP_162445582.1">
    <property type="nucleotide sequence ID" value="NZ_CP048222.1"/>
</dbReference>
<organism evidence="1 2">
    <name type="scientific">Rhodocytophaga rosea</name>
    <dbReference type="NCBI Taxonomy" id="2704465"/>
    <lineage>
        <taxon>Bacteria</taxon>
        <taxon>Pseudomonadati</taxon>
        <taxon>Bacteroidota</taxon>
        <taxon>Cytophagia</taxon>
        <taxon>Cytophagales</taxon>
        <taxon>Rhodocytophagaceae</taxon>
        <taxon>Rhodocytophaga</taxon>
    </lineage>
</organism>
<evidence type="ECO:0000313" key="1">
    <source>
        <dbReference type="EMBL" id="QHT69595.1"/>
    </source>
</evidence>
<dbReference type="Proteomes" id="UP000480178">
    <property type="component" value="Chromosome"/>
</dbReference>
<gene>
    <name evidence="1" type="ORF">GXP67_24575</name>
</gene>
<accession>A0A6C0GNI3</accession>
<dbReference type="KEGG" id="rhoz:GXP67_24575"/>
<name>A0A6C0GNI3_9BACT</name>
<evidence type="ECO:0000313" key="2">
    <source>
        <dbReference type="Proteomes" id="UP000480178"/>
    </source>
</evidence>
<sequence>MLEIVNQLRMALPEKYFKNPYAVTKGSLLTRLKRVIHPGSKQPAFLSRTITRPTIEHMIAMDPSEAADSSRINPSIKKYFPQAEIIFTGVTVYHLALNDIISNFNEQKDKYLLDFLMTVDNLYAQSGENHYATAIGFKLILALEIAHA</sequence>
<dbReference type="AlphaFoldDB" id="A0A6C0GNI3"/>
<reference evidence="1 2" key="1">
    <citation type="submission" date="2020-01" db="EMBL/GenBank/DDBJ databases">
        <authorList>
            <person name="Kim M.K."/>
        </authorList>
    </citation>
    <scope>NUCLEOTIDE SEQUENCE [LARGE SCALE GENOMIC DNA]</scope>
    <source>
        <strain evidence="1 2">172606-1</strain>
    </source>
</reference>